<dbReference type="RefSeq" id="WP_135282763.1">
    <property type="nucleotide sequence ID" value="NZ_SRIO01000023.1"/>
</dbReference>
<name>A0A4Z0F6X5_9GAMM</name>
<proteinExistence type="predicted"/>
<feature type="compositionally biased region" description="Basic and acidic residues" evidence="2">
    <location>
        <begin position="956"/>
        <end position="970"/>
    </location>
</feature>
<feature type="compositionally biased region" description="Polar residues" evidence="2">
    <location>
        <begin position="937"/>
        <end position="955"/>
    </location>
</feature>
<dbReference type="AlphaFoldDB" id="A0A4Z0F6X5"/>
<gene>
    <name evidence="4" type="ORF">E4680_12540</name>
</gene>
<dbReference type="EMBL" id="SRIO01000023">
    <property type="protein sequence ID" value="TFZ81437.1"/>
    <property type="molecule type" value="Genomic_DNA"/>
</dbReference>
<feature type="domain" description="Cyclic nucleotide-binding" evidence="3">
    <location>
        <begin position="543"/>
        <end position="598"/>
    </location>
</feature>
<feature type="compositionally biased region" description="Basic and acidic residues" evidence="2">
    <location>
        <begin position="919"/>
        <end position="931"/>
    </location>
</feature>
<dbReference type="Proteomes" id="UP000297890">
    <property type="component" value="Unassembled WGS sequence"/>
</dbReference>
<organism evidence="4 5">
    <name type="scientific">Candidatus Macondimonas diazotrophica</name>
    <dbReference type="NCBI Taxonomy" id="2305248"/>
    <lineage>
        <taxon>Bacteria</taxon>
        <taxon>Pseudomonadati</taxon>
        <taxon>Pseudomonadota</taxon>
        <taxon>Gammaproteobacteria</taxon>
        <taxon>Chromatiales</taxon>
        <taxon>Ectothiorhodospiraceae</taxon>
        <taxon>Candidatus Macondimonas</taxon>
    </lineage>
</organism>
<reference evidence="4 5" key="1">
    <citation type="journal article" date="2019" name="ISME J.">
        <title>Candidatus Macondimonas diazotrophica, a novel gammaproteobacterial genus dominating crude-oil-contaminated coastal sediments.</title>
        <authorList>
            <person name="Karthikeyan S."/>
            <person name="Konstantinidis K."/>
        </authorList>
    </citation>
    <scope>NUCLEOTIDE SEQUENCE [LARGE SCALE GENOMIC DNA]</scope>
    <source>
        <strain evidence="4 5">KTK01</strain>
    </source>
</reference>
<evidence type="ECO:0000313" key="5">
    <source>
        <dbReference type="Proteomes" id="UP000297890"/>
    </source>
</evidence>
<accession>A0A4Z0F6X5</accession>
<evidence type="ECO:0000256" key="2">
    <source>
        <dbReference type="SAM" id="MobiDB-lite"/>
    </source>
</evidence>
<feature type="region of interest" description="Disordered" evidence="2">
    <location>
        <begin position="1"/>
        <end position="24"/>
    </location>
</feature>
<evidence type="ECO:0000313" key="4">
    <source>
        <dbReference type="EMBL" id="TFZ81437.1"/>
    </source>
</evidence>
<comment type="caution">
    <text evidence="4">The sequence shown here is derived from an EMBL/GenBank/DDBJ whole genome shotgun (WGS) entry which is preliminary data.</text>
</comment>
<dbReference type="PROSITE" id="PS50042">
    <property type="entry name" value="CNMP_BINDING_3"/>
    <property type="match status" value="1"/>
</dbReference>
<keyword evidence="1" id="KW-0175">Coiled coil</keyword>
<feature type="compositionally biased region" description="Basic and acidic residues" evidence="2">
    <location>
        <begin position="984"/>
        <end position="999"/>
    </location>
</feature>
<evidence type="ECO:0000256" key="1">
    <source>
        <dbReference type="SAM" id="Coils"/>
    </source>
</evidence>
<sequence length="1062" mass="115541">MATLDELMNNARNPYSGIGDNARSTPSLLEQKQQKIYGSRPQQTVSVDQSLEALKGPNNDSNLVDLFQAESLRQFGSLADSGKWLANSVLGTEFDDTRDSGWSNQEIADQVAGVSEQTRAEANQKIQNVADPISRGDYWEAAMNVPAAIPSLAATSLPSLGAYALGNVGPGKLVSTGGKALGKVANAIRKGGNVTDVLEGATKHIPKTSNKWLDNVKKAAKATPQEVANTSLITADLVQQSIADYRDQNQGQDPSTADVLKTAALTAATTAASPWMVRNLYMPKGLKNFGKPNKQQVAKAAKAGKEVVDPDTLGKKIHSEIANVVSRLDESALRSLGRTVLDNGKKVLAAGSGEAVQEYAQTWAGIIGTNASVHDPEGFFSALVREWQDEGNRNEALTSAFLGGGTGAGIKAAINAPKAAFDTTAHLAKGTANKTKDFVQNRVQKGSENLLSQSELQARKEEFEERSQQIRELKEENVQKEVEITQASTFEDIKDPDLQARFVDAAGDISVETPEGFNKARKNVIRTLRTEAVQADLALKKDFGVAAIKTAGKSLGEAAEAAAKTASEIAGIDKETFERVIESAKQIPSAVKKEILEFNTSATYGLTLASIEYGSGGGKKAWKKLQSYAKESSPDVIDKVSSTLAESMPNVAQRLKTYADKKRKSQETLNVKSKNFITSSTLDPSIKRAANTGKIKNRNGISLGLSIRQQAKANFDSADTIDTVMKSIEAYENSGFFKQQMSGAMSPDSLNQIKQELLNQRDRIQTPVGKAKDAAKSAFRFVDPYVSVASDKVSESYKATAKKIDEAFEYFHDIDIESPDLPKEARTFRERVKTHTETFKDLPPEEAKQAEAFLGASLADIGTLEKTAKAFKTKNTRQLKNVMRRLYPAFESNDKLGEMLDNSIGAYEQSTATKGNTSAEKDTKSQQEVKENKKRSTSATENVDSGTQQEQNTQKEGVRSTEKEDSKSTVEEDTESTSSQQEAVEDKEQGTKSTEKEEPTSNSVEEDAHESKKHHTVFVSEKVDEVDKEVFHSLESEKETMTDDEIREWAENNIGKGFICND</sequence>
<feature type="coiled-coil region" evidence="1">
    <location>
        <begin position="453"/>
        <end position="483"/>
    </location>
</feature>
<feature type="region of interest" description="Disordered" evidence="2">
    <location>
        <begin position="911"/>
        <end position="1020"/>
    </location>
</feature>
<dbReference type="InterPro" id="IPR000595">
    <property type="entry name" value="cNMP-bd_dom"/>
</dbReference>
<keyword evidence="5" id="KW-1185">Reference proteome</keyword>
<evidence type="ECO:0000259" key="3">
    <source>
        <dbReference type="PROSITE" id="PS50042"/>
    </source>
</evidence>
<protein>
    <recommendedName>
        <fullName evidence="3">Cyclic nucleotide-binding domain-containing protein</fullName>
    </recommendedName>
</protein>